<dbReference type="InterPro" id="IPR000425">
    <property type="entry name" value="MIP"/>
</dbReference>
<keyword evidence="4 7" id="KW-0812">Transmembrane</keyword>
<gene>
    <name evidence="9" type="ORF">LBAT_0781</name>
</gene>
<dbReference type="GO" id="GO:0005886">
    <property type="term" value="C:plasma membrane"/>
    <property type="evidence" value="ECO:0007669"/>
    <property type="project" value="TreeGrafter"/>
</dbReference>
<comment type="similarity">
    <text evidence="2 7">Belongs to the MIP/aquaporin (TC 1.A.8) family.</text>
</comment>
<dbReference type="InterPro" id="IPR022357">
    <property type="entry name" value="MIP_CS"/>
</dbReference>
<dbReference type="InterPro" id="IPR023271">
    <property type="entry name" value="Aquaporin-like"/>
</dbReference>
<protein>
    <submittedName>
        <fullName evidence="9">Glycerol uptake facilitator protein</fullName>
    </submittedName>
</protein>
<sequence length="240" mass="25739">MMHDSLTMQMLGEFLGTIFVILLGDGVCAAVNLKKSKANGGGWVVIALGWGLAVAFGVYFVSWLSPGHFNPAVTVAMAIAGKFPWMSVLPYIIAQIAGGFIGGILVWLTYYPHWKETKDKQTILTIFCTEPAIRSYFWNFFAELIGTFVLVFGLLAFTKGNFAAGLNPFIVGLLITAIGFSLGGPTGYAINPARDLGPRLAHQLMPIANKGGSDWAYSWVPIFGPLVGGSLAALLFEVVA</sequence>
<dbReference type="AlphaFoldDB" id="A0A0D6A403"/>
<dbReference type="SUPFAM" id="SSF81338">
    <property type="entry name" value="Aquaporin-like"/>
    <property type="match status" value="1"/>
</dbReference>
<dbReference type="NCBIfam" id="TIGR00861">
    <property type="entry name" value="MIP"/>
    <property type="match status" value="1"/>
</dbReference>
<dbReference type="EMBL" id="AP014808">
    <property type="protein sequence ID" value="BAQ57170.1"/>
    <property type="molecule type" value="Genomic_DNA"/>
</dbReference>
<keyword evidence="5 8" id="KW-1133">Transmembrane helix</keyword>
<proteinExistence type="inferred from homology"/>
<accession>A0A0D6A403</accession>
<dbReference type="Proteomes" id="UP000035709">
    <property type="component" value="Chromosome"/>
</dbReference>
<organism evidence="9 10">
    <name type="scientific">Lactobacillus acetotolerans</name>
    <dbReference type="NCBI Taxonomy" id="1600"/>
    <lineage>
        <taxon>Bacteria</taxon>
        <taxon>Bacillati</taxon>
        <taxon>Bacillota</taxon>
        <taxon>Bacilli</taxon>
        <taxon>Lactobacillales</taxon>
        <taxon>Lactobacillaceae</taxon>
        <taxon>Lactobacillus</taxon>
    </lineage>
</organism>
<dbReference type="PRINTS" id="PR00783">
    <property type="entry name" value="MINTRINSICP"/>
</dbReference>
<dbReference type="PANTHER" id="PTHR43829:SF9">
    <property type="entry name" value="AQUAPORIN-9"/>
    <property type="match status" value="1"/>
</dbReference>
<comment type="subcellular location">
    <subcellularLocation>
        <location evidence="1">Membrane</location>
        <topology evidence="1">Multi-pass membrane protein</topology>
    </subcellularLocation>
</comment>
<name>A0A0D6A403_9LACO</name>
<dbReference type="Pfam" id="PF00230">
    <property type="entry name" value="MIP"/>
    <property type="match status" value="1"/>
</dbReference>
<dbReference type="PATRIC" id="fig|1600.4.peg.801"/>
<evidence type="ECO:0000256" key="6">
    <source>
        <dbReference type="ARBA" id="ARBA00023136"/>
    </source>
</evidence>
<evidence type="ECO:0000256" key="4">
    <source>
        <dbReference type="ARBA" id="ARBA00022692"/>
    </source>
</evidence>
<dbReference type="InterPro" id="IPR050363">
    <property type="entry name" value="MIP/Aquaporin"/>
</dbReference>
<reference evidence="9 10" key="1">
    <citation type="submission" date="2015-03" db="EMBL/GenBank/DDBJ databases">
        <title>Complete genome sequence of Lactobacillus acetotolerans NBRC 13120.</title>
        <authorList>
            <person name="Toh H."/>
            <person name="Morita H."/>
            <person name="Fujita N."/>
        </authorList>
    </citation>
    <scope>NUCLEOTIDE SEQUENCE [LARGE SCALE GENOMIC DNA]</scope>
    <source>
        <strain evidence="9 10">NBRC 13120</strain>
    </source>
</reference>
<dbReference type="PROSITE" id="PS00221">
    <property type="entry name" value="MIP"/>
    <property type="match status" value="1"/>
</dbReference>
<feature type="transmembrane region" description="Helical" evidence="8">
    <location>
        <begin position="85"/>
        <end position="110"/>
    </location>
</feature>
<dbReference type="STRING" id="1600.LBAT_0781"/>
<dbReference type="GO" id="GO:0015254">
    <property type="term" value="F:glycerol channel activity"/>
    <property type="evidence" value="ECO:0007669"/>
    <property type="project" value="TreeGrafter"/>
</dbReference>
<evidence type="ECO:0000256" key="8">
    <source>
        <dbReference type="SAM" id="Phobius"/>
    </source>
</evidence>
<feature type="transmembrane region" description="Helical" evidence="8">
    <location>
        <begin position="215"/>
        <end position="236"/>
    </location>
</feature>
<feature type="transmembrane region" description="Helical" evidence="8">
    <location>
        <begin position="169"/>
        <end position="190"/>
    </location>
</feature>
<feature type="transmembrane region" description="Helical" evidence="8">
    <location>
        <begin position="136"/>
        <end position="157"/>
    </location>
</feature>
<dbReference type="PANTHER" id="PTHR43829">
    <property type="entry name" value="AQUAPORIN OR AQUAGLYCEROPORIN RELATED"/>
    <property type="match status" value="1"/>
</dbReference>
<dbReference type="CDD" id="cd00333">
    <property type="entry name" value="MIP"/>
    <property type="match status" value="1"/>
</dbReference>
<evidence type="ECO:0000256" key="1">
    <source>
        <dbReference type="ARBA" id="ARBA00004141"/>
    </source>
</evidence>
<keyword evidence="6 8" id="KW-0472">Membrane</keyword>
<feature type="transmembrane region" description="Helical" evidence="8">
    <location>
        <begin position="45"/>
        <end position="64"/>
    </location>
</feature>
<evidence type="ECO:0000256" key="2">
    <source>
        <dbReference type="ARBA" id="ARBA00006175"/>
    </source>
</evidence>
<evidence type="ECO:0000256" key="7">
    <source>
        <dbReference type="RuleBase" id="RU000477"/>
    </source>
</evidence>
<dbReference type="Gene3D" id="1.20.1080.10">
    <property type="entry name" value="Glycerol uptake facilitator protein"/>
    <property type="match status" value="1"/>
</dbReference>
<evidence type="ECO:0000256" key="5">
    <source>
        <dbReference type="ARBA" id="ARBA00022989"/>
    </source>
</evidence>
<evidence type="ECO:0000256" key="3">
    <source>
        <dbReference type="ARBA" id="ARBA00022448"/>
    </source>
</evidence>
<keyword evidence="3 7" id="KW-0813">Transport</keyword>
<evidence type="ECO:0000313" key="9">
    <source>
        <dbReference type="EMBL" id="BAQ57170.1"/>
    </source>
</evidence>
<keyword evidence="10" id="KW-1185">Reference proteome</keyword>
<evidence type="ECO:0000313" key="10">
    <source>
        <dbReference type="Proteomes" id="UP000035709"/>
    </source>
</evidence>
<dbReference type="KEGG" id="lae:LBAT_0781"/>